<sequence>MNKANMIDQDDYKGRHGKEVKFTERMVKRPKKS</sequence>
<dbReference type="STRING" id="1121451.DESAM_20761"/>
<dbReference type="KEGG" id="dhy:DESAM_20761"/>
<accession>L0R8G1</accession>
<feature type="compositionally biased region" description="Basic and acidic residues" evidence="1">
    <location>
        <begin position="10"/>
        <end position="27"/>
    </location>
</feature>
<evidence type="ECO:0000313" key="2">
    <source>
        <dbReference type="EMBL" id="CCO23048.1"/>
    </source>
</evidence>
<keyword evidence="3" id="KW-1185">Reference proteome</keyword>
<proteinExistence type="predicted"/>
<dbReference type="PATRIC" id="fig|1121451.3.peg.1022"/>
<gene>
    <name evidence="2" type="ORF">DESAM_20761</name>
</gene>
<feature type="region of interest" description="Disordered" evidence="1">
    <location>
        <begin position="1"/>
        <end position="33"/>
    </location>
</feature>
<dbReference type="HOGENOM" id="CLU_3381542_0_0_7"/>
<name>L0R8G1_9BACT</name>
<reference evidence="2 3" key="1">
    <citation type="submission" date="2012-10" db="EMBL/GenBank/DDBJ databases">
        <authorList>
            <person name="Genoscope - CEA"/>
        </authorList>
    </citation>
    <scope>NUCLEOTIDE SEQUENCE [LARGE SCALE GENOMIC DNA]</scope>
    <source>
        <strain evidence="3">AM13 / DSM 14728</strain>
    </source>
</reference>
<evidence type="ECO:0000256" key="1">
    <source>
        <dbReference type="SAM" id="MobiDB-lite"/>
    </source>
</evidence>
<dbReference type="AlphaFoldDB" id="L0R8G1"/>
<evidence type="ECO:0000313" key="3">
    <source>
        <dbReference type="Proteomes" id="UP000010808"/>
    </source>
</evidence>
<dbReference type="Proteomes" id="UP000010808">
    <property type="component" value="Chromosome"/>
</dbReference>
<organism evidence="2 3">
    <name type="scientific">Maridesulfovibrio hydrothermalis AM13 = DSM 14728</name>
    <dbReference type="NCBI Taxonomy" id="1121451"/>
    <lineage>
        <taxon>Bacteria</taxon>
        <taxon>Pseudomonadati</taxon>
        <taxon>Thermodesulfobacteriota</taxon>
        <taxon>Desulfovibrionia</taxon>
        <taxon>Desulfovibrionales</taxon>
        <taxon>Desulfovibrionaceae</taxon>
        <taxon>Maridesulfovibrio</taxon>
    </lineage>
</organism>
<dbReference type="EMBL" id="FO203522">
    <property type="protein sequence ID" value="CCO23048.1"/>
    <property type="molecule type" value="Genomic_DNA"/>
</dbReference>
<protein>
    <submittedName>
        <fullName evidence="2">Uncharacterized protein</fullName>
    </submittedName>
</protein>